<accession>A0A0C3FV39</accession>
<dbReference type="InParanoid" id="A0A0C3FV39"/>
<evidence type="ECO:0000313" key="2">
    <source>
        <dbReference type="Proteomes" id="UP000054166"/>
    </source>
</evidence>
<reference evidence="1 2" key="1">
    <citation type="submission" date="2014-04" db="EMBL/GenBank/DDBJ databases">
        <authorList>
            <consortium name="DOE Joint Genome Institute"/>
            <person name="Kuo A."/>
            <person name="Tarkka M."/>
            <person name="Buscot F."/>
            <person name="Kohler A."/>
            <person name="Nagy L.G."/>
            <person name="Floudas D."/>
            <person name="Copeland A."/>
            <person name="Barry K.W."/>
            <person name="Cichocki N."/>
            <person name="Veneault-Fourrey C."/>
            <person name="LaButti K."/>
            <person name="Lindquist E.A."/>
            <person name="Lipzen A."/>
            <person name="Lundell T."/>
            <person name="Morin E."/>
            <person name="Murat C."/>
            <person name="Sun H."/>
            <person name="Tunlid A."/>
            <person name="Henrissat B."/>
            <person name="Grigoriev I.V."/>
            <person name="Hibbett D.S."/>
            <person name="Martin F."/>
            <person name="Nordberg H.P."/>
            <person name="Cantor M.N."/>
            <person name="Hua S.X."/>
        </authorList>
    </citation>
    <scope>NUCLEOTIDE SEQUENCE [LARGE SCALE GENOMIC DNA]</scope>
    <source>
        <strain evidence="1 2">F 1598</strain>
    </source>
</reference>
<reference evidence="2" key="2">
    <citation type="submission" date="2015-01" db="EMBL/GenBank/DDBJ databases">
        <title>Evolutionary Origins and Diversification of the Mycorrhizal Mutualists.</title>
        <authorList>
            <consortium name="DOE Joint Genome Institute"/>
            <consortium name="Mycorrhizal Genomics Consortium"/>
            <person name="Kohler A."/>
            <person name="Kuo A."/>
            <person name="Nagy L.G."/>
            <person name="Floudas D."/>
            <person name="Copeland A."/>
            <person name="Barry K.W."/>
            <person name="Cichocki N."/>
            <person name="Veneault-Fourrey C."/>
            <person name="LaButti K."/>
            <person name="Lindquist E.A."/>
            <person name="Lipzen A."/>
            <person name="Lundell T."/>
            <person name="Morin E."/>
            <person name="Murat C."/>
            <person name="Riley R."/>
            <person name="Ohm R."/>
            <person name="Sun H."/>
            <person name="Tunlid A."/>
            <person name="Henrissat B."/>
            <person name="Grigoriev I.V."/>
            <person name="Hibbett D.S."/>
            <person name="Martin F."/>
        </authorList>
    </citation>
    <scope>NUCLEOTIDE SEQUENCE [LARGE SCALE GENOMIC DNA]</scope>
    <source>
        <strain evidence="2">F 1598</strain>
    </source>
</reference>
<evidence type="ECO:0000313" key="1">
    <source>
        <dbReference type="EMBL" id="KIM83319.1"/>
    </source>
</evidence>
<proteinExistence type="predicted"/>
<dbReference type="AlphaFoldDB" id="A0A0C3FV39"/>
<dbReference type="EMBL" id="KN832991">
    <property type="protein sequence ID" value="KIM83319.1"/>
    <property type="molecule type" value="Genomic_DNA"/>
</dbReference>
<dbReference type="HOGENOM" id="CLU_2414083_0_0_1"/>
<organism evidence="1 2">
    <name type="scientific">Piloderma croceum (strain F 1598)</name>
    <dbReference type="NCBI Taxonomy" id="765440"/>
    <lineage>
        <taxon>Eukaryota</taxon>
        <taxon>Fungi</taxon>
        <taxon>Dikarya</taxon>
        <taxon>Basidiomycota</taxon>
        <taxon>Agaricomycotina</taxon>
        <taxon>Agaricomycetes</taxon>
        <taxon>Agaricomycetidae</taxon>
        <taxon>Atheliales</taxon>
        <taxon>Atheliaceae</taxon>
        <taxon>Piloderma</taxon>
    </lineage>
</organism>
<keyword evidence="2" id="KW-1185">Reference proteome</keyword>
<dbReference type="Proteomes" id="UP000054166">
    <property type="component" value="Unassembled WGS sequence"/>
</dbReference>
<protein>
    <submittedName>
        <fullName evidence="1">Uncharacterized protein</fullName>
    </submittedName>
</protein>
<gene>
    <name evidence="1" type="ORF">PILCRDRAFT_819568</name>
</gene>
<name>A0A0C3FV39_PILCF</name>
<sequence length="92" mass="10932">MCLQTACNQNAEQVEKAPTWPKYCSSRRYGEFVYLELMRVKHLVYSRPRRHLTWGRRNVWQALGDVSTIVSHLRRLGVKVRRLRVKRSFSAV</sequence>